<dbReference type="PANTHER" id="PTHR15032">
    <property type="entry name" value="N-ACYL-PHOSPHATIDYLETHANOLAMINE-HYDROLYZING PHOSPHOLIPASE D"/>
    <property type="match status" value="1"/>
</dbReference>
<dbReference type="InterPro" id="IPR036866">
    <property type="entry name" value="RibonucZ/Hydroxyglut_hydro"/>
</dbReference>
<dbReference type="STRING" id="341454.A0A4S2MY80"/>
<dbReference type="SUPFAM" id="SSF56281">
    <property type="entry name" value="Metallo-hydrolase/oxidoreductase"/>
    <property type="match status" value="1"/>
</dbReference>
<organism evidence="4 5">
    <name type="scientific">Ascodesmis nigricans</name>
    <dbReference type="NCBI Taxonomy" id="341454"/>
    <lineage>
        <taxon>Eukaryota</taxon>
        <taxon>Fungi</taxon>
        <taxon>Dikarya</taxon>
        <taxon>Ascomycota</taxon>
        <taxon>Pezizomycotina</taxon>
        <taxon>Pezizomycetes</taxon>
        <taxon>Pezizales</taxon>
        <taxon>Ascodesmidaceae</taxon>
        <taxon>Ascodesmis</taxon>
    </lineage>
</organism>
<feature type="binding site" evidence="1">
    <location>
        <position position="153"/>
    </location>
    <ligand>
        <name>an N-acyl-1,2-diacyl-sn-glycero-3-phosphoethanolamine</name>
        <dbReference type="ChEBI" id="CHEBI:62537"/>
    </ligand>
</feature>
<dbReference type="OrthoDB" id="332863at2759"/>
<dbReference type="GO" id="GO:0070292">
    <property type="term" value="P:N-acylphosphatidylethanolamine metabolic process"/>
    <property type="evidence" value="ECO:0007669"/>
    <property type="project" value="TreeGrafter"/>
</dbReference>
<feature type="compositionally biased region" description="Low complexity" evidence="2">
    <location>
        <begin position="7"/>
        <end position="20"/>
    </location>
</feature>
<dbReference type="AlphaFoldDB" id="A0A4S2MY80"/>
<gene>
    <name evidence="4" type="ORF">EX30DRAFT_306150</name>
</gene>
<keyword evidence="5" id="KW-1185">Reference proteome</keyword>
<name>A0A4S2MY80_9PEZI</name>
<evidence type="ECO:0000256" key="1">
    <source>
        <dbReference type="PIRSR" id="PIRSR038896-50"/>
    </source>
</evidence>
<dbReference type="InParanoid" id="A0A4S2MY80"/>
<feature type="binding site" evidence="1">
    <location>
        <position position="332"/>
    </location>
    <ligand>
        <name>an N-acyl-1,2-diacyl-sn-glycero-3-phosphoethanolamine</name>
        <dbReference type="ChEBI" id="CHEBI:62537"/>
    </ligand>
</feature>
<dbReference type="PIRSF" id="PIRSF038896">
    <property type="entry name" value="NAPE-PLD"/>
    <property type="match status" value="1"/>
</dbReference>
<dbReference type="InterPro" id="IPR024884">
    <property type="entry name" value="NAPE-PLD"/>
</dbReference>
<dbReference type="InterPro" id="IPR001279">
    <property type="entry name" value="Metallo-B-lactamas"/>
</dbReference>
<protein>
    <submittedName>
        <fullName evidence="4">Metallo-hydrolase/oxidoreductase</fullName>
    </submittedName>
</protein>
<feature type="domain" description="Metallo-beta-lactamase" evidence="3">
    <location>
        <begin position="108"/>
        <end position="355"/>
    </location>
</feature>
<evidence type="ECO:0000256" key="2">
    <source>
        <dbReference type="SAM" id="MobiDB-lite"/>
    </source>
</evidence>
<dbReference type="GO" id="GO:0005737">
    <property type="term" value="C:cytoplasm"/>
    <property type="evidence" value="ECO:0007669"/>
    <property type="project" value="TreeGrafter"/>
</dbReference>
<dbReference type="Gene3D" id="3.60.15.10">
    <property type="entry name" value="Ribonuclease Z/Hydroxyacylglutathione hydrolase-like"/>
    <property type="match status" value="1"/>
</dbReference>
<dbReference type="PANTHER" id="PTHR15032:SF4">
    <property type="entry name" value="N-ACYL-PHOSPHATIDYLETHANOLAMINE-HYDROLYZING PHOSPHOLIPASE D"/>
    <property type="match status" value="1"/>
</dbReference>
<dbReference type="GO" id="GO:0070290">
    <property type="term" value="F:N-acylphosphatidylethanolamine-specific phospholipase D activity"/>
    <property type="evidence" value="ECO:0007669"/>
    <property type="project" value="InterPro"/>
</dbReference>
<dbReference type="Pfam" id="PF12706">
    <property type="entry name" value="Lactamase_B_2"/>
    <property type="match status" value="1"/>
</dbReference>
<keyword evidence="4" id="KW-0378">Hydrolase</keyword>
<accession>A0A4S2MY80</accession>
<evidence type="ECO:0000313" key="5">
    <source>
        <dbReference type="Proteomes" id="UP000298138"/>
    </source>
</evidence>
<dbReference type="GO" id="GO:0008270">
    <property type="term" value="F:zinc ion binding"/>
    <property type="evidence" value="ECO:0007669"/>
    <property type="project" value="InterPro"/>
</dbReference>
<evidence type="ECO:0000259" key="3">
    <source>
        <dbReference type="Pfam" id="PF12706"/>
    </source>
</evidence>
<dbReference type="FunCoup" id="A0A4S2MY80">
    <property type="interactions" value="45"/>
</dbReference>
<dbReference type="EMBL" id="ML220118">
    <property type="protein sequence ID" value="TGZ81631.1"/>
    <property type="molecule type" value="Genomic_DNA"/>
</dbReference>
<feature type="region of interest" description="Disordered" evidence="2">
    <location>
        <begin position="1"/>
        <end position="44"/>
    </location>
</feature>
<evidence type="ECO:0000313" key="4">
    <source>
        <dbReference type="EMBL" id="TGZ81631.1"/>
    </source>
</evidence>
<sequence>MLAEAYSAAVSPTTSPSSAPEEGQKDHHRKGGGFRNPWPSWKDPSPVKIATSMLAQRIATKKYWGPDTKNHTIEVRKPSLSAERVTNEFRATWLGHACYYVEFPGGLRVLFDPVFSERCSPVQWMGPKRYTKAPCKIEEIPIIDAVCISHVHYDHLDYPTIMQIKKHHPNAHFFVPLNAKEWFTASGIDNCTEMEWWEEHDFVLEKKETDKGESAGNDDSTPQINGKFGLLPCQHQGGRHTHDQGWALWGSWSIESGGKKLYFAGDTGYRAVPRESDGLDDYGEQFKDLPVCPAFKKIGAHRGPFDLGLIPIGAYNPRWYVKVYGSPFLPMHVDPRDAVNIFLEVKCKKALGMHWGTFVLTEEPVMEPPQKLREAMKAKGLPEEGVFDVVAIGEGRVF</sequence>
<dbReference type="Proteomes" id="UP000298138">
    <property type="component" value="Unassembled WGS sequence"/>
</dbReference>
<proteinExistence type="predicted"/>
<dbReference type="GO" id="GO:0070291">
    <property type="term" value="P:N-acylethanolamine metabolic process"/>
    <property type="evidence" value="ECO:0007669"/>
    <property type="project" value="TreeGrafter"/>
</dbReference>
<reference evidence="4 5" key="1">
    <citation type="submission" date="2019-04" db="EMBL/GenBank/DDBJ databases">
        <title>Comparative genomics and transcriptomics to analyze fruiting body development in filamentous ascomycetes.</title>
        <authorList>
            <consortium name="DOE Joint Genome Institute"/>
            <person name="Lutkenhaus R."/>
            <person name="Traeger S."/>
            <person name="Breuer J."/>
            <person name="Kuo A."/>
            <person name="Lipzen A."/>
            <person name="Pangilinan J."/>
            <person name="Dilworth D."/>
            <person name="Sandor L."/>
            <person name="Poggeler S."/>
            <person name="Barry K."/>
            <person name="Grigoriev I.V."/>
            <person name="Nowrousian M."/>
        </authorList>
    </citation>
    <scope>NUCLEOTIDE SEQUENCE [LARGE SCALE GENOMIC DNA]</scope>
    <source>
        <strain evidence="4 5">CBS 389.68</strain>
    </source>
</reference>